<organism evidence="7 8">
    <name type="scientific">[Roseibacterium] beibuensis</name>
    <dbReference type="NCBI Taxonomy" id="1193142"/>
    <lineage>
        <taxon>Bacteria</taxon>
        <taxon>Pseudomonadati</taxon>
        <taxon>Pseudomonadota</taxon>
        <taxon>Alphaproteobacteria</taxon>
        <taxon>Rhodobacterales</taxon>
        <taxon>Roseobacteraceae</taxon>
        <taxon>Roseicyclus</taxon>
    </lineage>
</organism>
<accession>A0ABP9LL18</accession>
<evidence type="ECO:0000256" key="5">
    <source>
        <dbReference type="SAM" id="SignalP"/>
    </source>
</evidence>
<comment type="similarity">
    <text evidence="4">Belongs to the MsrA Met sulfoxide reductase family.</text>
</comment>
<dbReference type="PANTHER" id="PTHR43774:SF1">
    <property type="entry name" value="PEPTIDE METHIONINE SULFOXIDE REDUCTASE MSRA 2"/>
    <property type="match status" value="1"/>
</dbReference>
<evidence type="ECO:0000313" key="7">
    <source>
        <dbReference type="EMBL" id="GAA5080465.1"/>
    </source>
</evidence>
<comment type="catalytic activity">
    <reaction evidence="3 4">
        <text>[thioredoxin]-disulfide + L-methionine + H2O = L-methionine (S)-S-oxide + [thioredoxin]-dithiol</text>
        <dbReference type="Rhea" id="RHEA:19993"/>
        <dbReference type="Rhea" id="RHEA-COMP:10698"/>
        <dbReference type="Rhea" id="RHEA-COMP:10700"/>
        <dbReference type="ChEBI" id="CHEBI:15377"/>
        <dbReference type="ChEBI" id="CHEBI:29950"/>
        <dbReference type="ChEBI" id="CHEBI:50058"/>
        <dbReference type="ChEBI" id="CHEBI:57844"/>
        <dbReference type="ChEBI" id="CHEBI:58772"/>
        <dbReference type="EC" id="1.8.4.11"/>
    </reaction>
</comment>
<gene>
    <name evidence="7" type="primary">msrA_2</name>
    <name evidence="4" type="synonym">msrA</name>
    <name evidence="7" type="ORF">GCM10023209_34070</name>
</gene>
<dbReference type="InterPro" id="IPR002569">
    <property type="entry name" value="Met_Sox_Rdtase_MsrA_dom"/>
</dbReference>
<feature type="signal peptide" evidence="5">
    <location>
        <begin position="1"/>
        <end position="32"/>
    </location>
</feature>
<dbReference type="HAMAP" id="MF_01401">
    <property type="entry name" value="MsrA"/>
    <property type="match status" value="1"/>
</dbReference>
<keyword evidence="5" id="KW-0732">Signal</keyword>
<evidence type="ECO:0000256" key="1">
    <source>
        <dbReference type="ARBA" id="ARBA00023002"/>
    </source>
</evidence>
<evidence type="ECO:0000256" key="3">
    <source>
        <dbReference type="ARBA" id="ARBA00048782"/>
    </source>
</evidence>
<dbReference type="PANTHER" id="PTHR43774">
    <property type="entry name" value="PEPTIDE METHIONINE SULFOXIDE REDUCTASE"/>
    <property type="match status" value="1"/>
</dbReference>
<comment type="catalytic activity">
    <reaction evidence="2 4">
        <text>L-methionyl-[protein] + [thioredoxin]-disulfide + H2O = L-methionyl-(S)-S-oxide-[protein] + [thioredoxin]-dithiol</text>
        <dbReference type="Rhea" id="RHEA:14217"/>
        <dbReference type="Rhea" id="RHEA-COMP:10698"/>
        <dbReference type="Rhea" id="RHEA-COMP:10700"/>
        <dbReference type="Rhea" id="RHEA-COMP:12313"/>
        <dbReference type="Rhea" id="RHEA-COMP:12315"/>
        <dbReference type="ChEBI" id="CHEBI:15377"/>
        <dbReference type="ChEBI" id="CHEBI:16044"/>
        <dbReference type="ChEBI" id="CHEBI:29950"/>
        <dbReference type="ChEBI" id="CHEBI:44120"/>
        <dbReference type="ChEBI" id="CHEBI:50058"/>
        <dbReference type="EC" id="1.8.4.11"/>
    </reaction>
</comment>
<keyword evidence="8" id="KW-1185">Reference proteome</keyword>
<feature type="chain" id="PRO_5045160145" description="Peptide methionine sulfoxide reductase MsrA" evidence="5">
    <location>
        <begin position="33"/>
        <end position="222"/>
    </location>
</feature>
<dbReference type="Proteomes" id="UP001499910">
    <property type="component" value="Unassembled WGS sequence"/>
</dbReference>
<dbReference type="EMBL" id="BAABHW010000006">
    <property type="protein sequence ID" value="GAA5080465.1"/>
    <property type="molecule type" value="Genomic_DNA"/>
</dbReference>
<dbReference type="Gene3D" id="3.30.1060.10">
    <property type="entry name" value="Peptide methionine sulphoxide reductase MsrA"/>
    <property type="match status" value="1"/>
</dbReference>
<dbReference type="EC" id="1.8.4.11" evidence="4"/>
<name>A0ABP9LL18_9RHOB</name>
<evidence type="ECO:0000256" key="2">
    <source>
        <dbReference type="ARBA" id="ARBA00047806"/>
    </source>
</evidence>
<dbReference type="InterPro" id="IPR036509">
    <property type="entry name" value="Met_Sox_Rdtase_MsrA_sf"/>
</dbReference>
<protein>
    <recommendedName>
        <fullName evidence="4">Peptide methionine sulfoxide reductase MsrA</fullName>
        <shortName evidence="4">Protein-methionine-S-oxide reductase</shortName>
        <ecNumber evidence="4">1.8.4.11</ecNumber>
    </recommendedName>
    <alternativeName>
        <fullName evidence="4">Peptide-methionine (S)-S-oxide reductase</fullName>
        <shortName evidence="4">Peptide Met(O) reductase</shortName>
    </alternativeName>
</protein>
<dbReference type="RefSeq" id="WP_259553247.1">
    <property type="nucleotide sequence ID" value="NZ_BAABHW010000006.1"/>
</dbReference>
<keyword evidence="1 4" id="KW-0560">Oxidoreductase</keyword>
<proteinExistence type="inferred from homology"/>
<evidence type="ECO:0000256" key="4">
    <source>
        <dbReference type="HAMAP-Rule" id="MF_01401"/>
    </source>
</evidence>
<feature type="domain" description="Peptide methionine sulphoxide reductase MsrA" evidence="6">
    <location>
        <begin position="37"/>
        <end position="180"/>
    </location>
</feature>
<feature type="active site" evidence="4">
    <location>
        <position position="44"/>
    </location>
</feature>
<sequence length="222" mass="24254">MPRAPIRDTLKPVTLGLAMLAALAIQTGRAHAEDIRTAVVAGGCFWCVEADFERVEGVQEVVSGFAGGTVENPSYRQVVNGGTGHLEVVAITYDADVLAYEQLLHLFLRSIDPLDEGGQFCDRGFSYTTAIFVNGPEERAIAETAIAQAEADLGAAVVTPVRDAAPFYPAEEYHQDYYRSDELILTRFGPRRKSVAYGLYRDACGRDDRVEAIWGADAPFLY</sequence>
<dbReference type="SUPFAM" id="SSF55068">
    <property type="entry name" value="Peptide methionine sulfoxide reductase"/>
    <property type="match status" value="1"/>
</dbReference>
<comment type="function">
    <text evidence="4">Has an important function as a repair enzyme for proteins that have been inactivated by oxidation. Catalyzes the reversible oxidation-reduction of methionine sulfoxide in proteins to methionine.</text>
</comment>
<evidence type="ECO:0000259" key="6">
    <source>
        <dbReference type="Pfam" id="PF01625"/>
    </source>
</evidence>
<evidence type="ECO:0000313" key="8">
    <source>
        <dbReference type="Proteomes" id="UP001499910"/>
    </source>
</evidence>
<dbReference type="Pfam" id="PF01625">
    <property type="entry name" value="PMSR"/>
    <property type="match status" value="1"/>
</dbReference>
<dbReference type="NCBIfam" id="TIGR00401">
    <property type="entry name" value="msrA"/>
    <property type="match status" value="1"/>
</dbReference>
<comment type="caution">
    <text evidence="7">The sequence shown here is derived from an EMBL/GenBank/DDBJ whole genome shotgun (WGS) entry which is preliminary data.</text>
</comment>
<reference evidence="8" key="1">
    <citation type="journal article" date="2019" name="Int. J. Syst. Evol. Microbiol.">
        <title>The Global Catalogue of Microorganisms (GCM) 10K type strain sequencing project: providing services to taxonomists for standard genome sequencing and annotation.</title>
        <authorList>
            <consortium name="The Broad Institute Genomics Platform"/>
            <consortium name="The Broad Institute Genome Sequencing Center for Infectious Disease"/>
            <person name="Wu L."/>
            <person name="Ma J."/>
        </authorList>
    </citation>
    <scope>NUCLEOTIDE SEQUENCE [LARGE SCALE GENOMIC DNA]</scope>
    <source>
        <strain evidence="8">JCM 18015</strain>
    </source>
</reference>